<dbReference type="InParanoid" id="A0A6I9IDB4"/>
<reference evidence="4" key="1">
    <citation type="submission" date="2025-08" db="UniProtKB">
        <authorList>
            <consortium name="RefSeq"/>
        </authorList>
    </citation>
    <scope>IDENTIFICATION</scope>
</reference>
<dbReference type="InterPro" id="IPR026302">
    <property type="entry name" value="NEDD4-bd_p2"/>
</dbReference>
<protein>
    <submittedName>
        <fullName evidence="4">NEDD4-binding protein 2-like 2 isoform X1</fullName>
    </submittedName>
</protein>
<name>A0A6I9IDB4_VICPA</name>
<evidence type="ECO:0000259" key="2">
    <source>
        <dbReference type="Pfam" id="PF25126"/>
    </source>
</evidence>
<feature type="compositionally biased region" description="Basic and acidic residues" evidence="1">
    <location>
        <begin position="183"/>
        <end position="196"/>
    </location>
</feature>
<sequence length="1185" mass="136180">MPHSEIEAKSMGHGEELTSEPCCKKLKSAEEAHVFPYHGSANFHRIREKTGNDWVPVTIIDVRGHSYPQEDKTKTTDLLKPVHDEMPGNRPDVPDIIDSVDSQVLQARHPPLVSTDNEIYSTSKAFIGPIYKPPEKKKCNARRTQADTINGIDGKAGQEKKQKKSEIDSELFQFYKEIEELENKKDDSEVSGKEPEPSEGQLISYYQSSNNDVLKSEEEKEKEFSNVLQSHCGYQQYLGNEPDEYPCDGHVIPTFCDNSFTSFRPEWQSMHSFIVPQDPLLPSFNIQRFSVPPNPPSSIFHAQDGFQLQNGYYVNNCHVNWNCLTFDQNNEYTDCSDITSSDHPSRNGYSVQGGYASNGFCETSEGCWKDPSMDKHNGTDKFMNPQFQEEKLNKLQKLLILLRGLPGSGKTTLSRILLGQSRDGIVFSTDDYFHHQDGYRYNVNQLGDAHDWNQNRAKQAINQGRSPVIIDNTNTQAWEMKPYVEMAIGKGYRVEFHEPETWWKFDPEELEKRNKHGVSRKKIAQMLDRYEYQMSISIVMNSVEPPHKSTQRPPPSQGRQRERDLNKTGHRLNKTKQKRNRRRNKKKSSHSKIMDENSFETLSYLTSEDQDPSQSEEEDLEETKREAECSFTGGLRREVGHFRNGQKDERQENINSENTLPKVMSVVELDDTAKNYLPKKADDLFLSLSLMPDESSVSCPKETQNLSCEASDDCSGTKVEKHTGNREITASDVQDRFVETPHSLMQKREVVDKSLLNETILCDQHGSRTSDKVLPKEQGVNTTRNNYWAFFSNDLSDEELQLGSERQPYCDSWPEGPHKFICEQRPKKDRWRKVACPDSKGQLIKLISTSEGASGPGSSPEALIAEKQLIENEDLSPPTENIDPVIETETNIFRSCFLKLDIMKSAFHSTNKKRRQKRIFSLAPNFNLLGQIHISVKERGQYSLLTESHGLKITLKEENDRISEINNEEEIKKKLTTFSHHPSWFYFDIVKDTPLNVGRQFYSHYLPFTRLRHSVYFYKNPVTSLMPQYTSSFWKIPFTSKKPLLTFSSQTRVGDKLNDVRVTSEILSSHPDTLYSFSVTSDVHYLTESFGKKLKTWEEPKSLQFLQTEDNQDLTSPDCFDSLELPLSQRFAFQLVKLFGSPGVPVESLLPFDCVVPLDWKTLKMIYLQWKTSVEKRQKKICLKK</sequence>
<dbReference type="PANTHER" id="PTHR13308:SF23">
    <property type="entry name" value="NEDD4-BINDING PROTEIN 2-LIKE 2"/>
    <property type="match status" value="1"/>
</dbReference>
<feature type="compositionally biased region" description="Acidic residues" evidence="1">
    <location>
        <begin position="608"/>
        <end position="621"/>
    </location>
</feature>
<feature type="compositionally biased region" description="Basic and acidic residues" evidence="1">
    <location>
        <begin position="156"/>
        <end position="165"/>
    </location>
</feature>
<dbReference type="Gene3D" id="3.40.50.300">
    <property type="entry name" value="P-loop containing nucleotide triphosphate hydrolases"/>
    <property type="match status" value="1"/>
</dbReference>
<dbReference type="CTD" id="10443"/>
<feature type="region of interest" description="Disordered" evidence="1">
    <location>
        <begin position="183"/>
        <end position="202"/>
    </location>
</feature>
<dbReference type="RefSeq" id="XP_006209031.3">
    <property type="nucleotide sequence ID" value="XM_006208969.4"/>
</dbReference>
<evidence type="ECO:0000313" key="3">
    <source>
        <dbReference type="Proteomes" id="UP001652581"/>
    </source>
</evidence>
<feature type="region of interest" description="Disordered" evidence="1">
    <location>
        <begin position="137"/>
        <end position="165"/>
    </location>
</feature>
<dbReference type="InterPro" id="IPR056720">
    <property type="entry name" value="DUF7818"/>
</dbReference>
<dbReference type="Pfam" id="PF13671">
    <property type="entry name" value="AAA_33"/>
    <property type="match status" value="1"/>
</dbReference>
<dbReference type="InterPro" id="IPR027417">
    <property type="entry name" value="P-loop_NTPase"/>
</dbReference>
<evidence type="ECO:0000313" key="4">
    <source>
        <dbReference type="RefSeq" id="XP_006209031.3"/>
    </source>
</evidence>
<dbReference type="GeneID" id="102542324"/>
<feature type="compositionally biased region" description="Basic residues" evidence="1">
    <location>
        <begin position="568"/>
        <end position="590"/>
    </location>
</feature>
<dbReference type="SUPFAM" id="SSF52540">
    <property type="entry name" value="P-loop containing nucleoside triphosphate hydrolases"/>
    <property type="match status" value="1"/>
</dbReference>
<gene>
    <name evidence="4" type="primary">N4BP2L2</name>
</gene>
<dbReference type="GO" id="GO:0003714">
    <property type="term" value="F:transcription corepressor activity"/>
    <property type="evidence" value="ECO:0007669"/>
    <property type="project" value="TreeGrafter"/>
</dbReference>
<dbReference type="GO" id="GO:0005634">
    <property type="term" value="C:nucleus"/>
    <property type="evidence" value="ECO:0007669"/>
    <property type="project" value="TreeGrafter"/>
</dbReference>
<dbReference type="KEGG" id="vpc:102542324"/>
<proteinExistence type="predicted"/>
<dbReference type="AlphaFoldDB" id="A0A6I9IDB4"/>
<dbReference type="PANTHER" id="PTHR13308">
    <property type="entry name" value="NEDD4-BINDING PROTEIN 2-LIKE 1"/>
    <property type="match status" value="1"/>
</dbReference>
<evidence type="ECO:0000256" key="1">
    <source>
        <dbReference type="SAM" id="MobiDB-lite"/>
    </source>
</evidence>
<feature type="domain" description="DUF7818" evidence="2">
    <location>
        <begin position="1120"/>
        <end position="1159"/>
    </location>
</feature>
<dbReference type="Pfam" id="PF25126">
    <property type="entry name" value="DUF7818"/>
    <property type="match status" value="1"/>
</dbReference>
<keyword evidence="3" id="KW-1185">Reference proteome</keyword>
<dbReference type="GO" id="GO:0000122">
    <property type="term" value="P:negative regulation of transcription by RNA polymerase II"/>
    <property type="evidence" value="ECO:0007669"/>
    <property type="project" value="TreeGrafter"/>
</dbReference>
<organism evidence="3 4">
    <name type="scientific">Vicugna pacos</name>
    <name type="common">Alpaca</name>
    <name type="synonym">Lama pacos</name>
    <dbReference type="NCBI Taxonomy" id="30538"/>
    <lineage>
        <taxon>Eukaryota</taxon>
        <taxon>Metazoa</taxon>
        <taxon>Chordata</taxon>
        <taxon>Craniata</taxon>
        <taxon>Vertebrata</taxon>
        <taxon>Euteleostomi</taxon>
        <taxon>Mammalia</taxon>
        <taxon>Eutheria</taxon>
        <taxon>Laurasiatheria</taxon>
        <taxon>Artiodactyla</taxon>
        <taxon>Tylopoda</taxon>
        <taxon>Camelidae</taxon>
        <taxon>Vicugna</taxon>
    </lineage>
</organism>
<dbReference type="FunCoup" id="A0A6I9IDB4">
    <property type="interactions" value="59"/>
</dbReference>
<feature type="region of interest" description="Disordered" evidence="1">
    <location>
        <begin position="542"/>
        <end position="629"/>
    </location>
</feature>
<accession>A0A6I9IDB4</accession>
<dbReference type="Proteomes" id="UP001652581">
    <property type="component" value="Chromosome 14"/>
</dbReference>